<evidence type="ECO:0000313" key="1">
    <source>
        <dbReference type="EMBL" id="CAG8444278.1"/>
    </source>
</evidence>
<protein>
    <submittedName>
        <fullName evidence="1">15582_t:CDS:1</fullName>
    </submittedName>
</protein>
<dbReference type="AlphaFoldDB" id="A0A9N8VAH2"/>
<dbReference type="Proteomes" id="UP000789375">
    <property type="component" value="Unassembled WGS sequence"/>
</dbReference>
<name>A0A9N8VAH2_FUNMO</name>
<dbReference type="EMBL" id="CAJVPP010000115">
    <property type="protein sequence ID" value="CAG8444278.1"/>
    <property type="molecule type" value="Genomic_DNA"/>
</dbReference>
<gene>
    <name evidence="1" type="ORF">FMOSSE_LOCUS1053</name>
</gene>
<evidence type="ECO:0000313" key="2">
    <source>
        <dbReference type="Proteomes" id="UP000789375"/>
    </source>
</evidence>
<sequence>MKLIPGIISQYRLTFITFISYIGNLDSSTIDDISQVRAASINGNLLKLELEGVSRTKVNNIVLKSEGQLMTLSVNFYMGIVDVNMRSVK</sequence>
<proteinExistence type="predicted"/>
<reference evidence="1" key="1">
    <citation type="submission" date="2021-06" db="EMBL/GenBank/DDBJ databases">
        <authorList>
            <person name="Kallberg Y."/>
            <person name="Tangrot J."/>
            <person name="Rosling A."/>
        </authorList>
    </citation>
    <scope>NUCLEOTIDE SEQUENCE</scope>
    <source>
        <strain evidence="1">87-6 pot B 2015</strain>
    </source>
</reference>
<accession>A0A9N8VAH2</accession>
<keyword evidence="2" id="KW-1185">Reference proteome</keyword>
<comment type="caution">
    <text evidence="1">The sequence shown here is derived from an EMBL/GenBank/DDBJ whole genome shotgun (WGS) entry which is preliminary data.</text>
</comment>
<feature type="non-terminal residue" evidence="1">
    <location>
        <position position="89"/>
    </location>
</feature>
<organism evidence="1 2">
    <name type="scientific">Funneliformis mosseae</name>
    <name type="common">Endomycorrhizal fungus</name>
    <name type="synonym">Glomus mosseae</name>
    <dbReference type="NCBI Taxonomy" id="27381"/>
    <lineage>
        <taxon>Eukaryota</taxon>
        <taxon>Fungi</taxon>
        <taxon>Fungi incertae sedis</taxon>
        <taxon>Mucoromycota</taxon>
        <taxon>Glomeromycotina</taxon>
        <taxon>Glomeromycetes</taxon>
        <taxon>Glomerales</taxon>
        <taxon>Glomeraceae</taxon>
        <taxon>Funneliformis</taxon>
    </lineage>
</organism>